<reference evidence="1 2" key="1">
    <citation type="journal article" date="2015" name="Front. Microbiol.">
        <title>Genome sequence of the plant growth promoting endophytic yeast Rhodotorula graminis WP1.</title>
        <authorList>
            <person name="Firrincieli A."/>
            <person name="Otillar R."/>
            <person name="Salamov A."/>
            <person name="Schmutz J."/>
            <person name="Khan Z."/>
            <person name="Redman R.S."/>
            <person name="Fleck N.D."/>
            <person name="Lindquist E."/>
            <person name="Grigoriev I.V."/>
            <person name="Doty S.L."/>
        </authorList>
    </citation>
    <scope>NUCLEOTIDE SEQUENCE [LARGE SCALE GENOMIC DNA]</scope>
    <source>
        <strain evidence="1 2">WP1</strain>
    </source>
</reference>
<dbReference type="RefSeq" id="XP_018269460.1">
    <property type="nucleotide sequence ID" value="XM_018414699.1"/>
</dbReference>
<dbReference type="OMA" id="IDIASLW"/>
<name>A0A0P9IV24_RHOGW</name>
<organism evidence="1 2">
    <name type="scientific">Rhodotorula graminis (strain WP1)</name>
    <dbReference type="NCBI Taxonomy" id="578459"/>
    <lineage>
        <taxon>Eukaryota</taxon>
        <taxon>Fungi</taxon>
        <taxon>Dikarya</taxon>
        <taxon>Basidiomycota</taxon>
        <taxon>Pucciniomycotina</taxon>
        <taxon>Microbotryomycetes</taxon>
        <taxon>Sporidiobolales</taxon>
        <taxon>Sporidiobolaceae</taxon>
        <taxon>Rhodotorula</taxon>
    </lineage>
</organism>
<evidence type="ECO:0000313" key="1">
    <source>
        <dbReference type="EMBL" id="KPV73411.1"/>
    </source>
</evidence>
<keyword evidence="2" id="KW-1185">Reference proteome</keyword>
<evidence type="ECO:0000313" key="2">
    <source>
        <dbReference type="Proteomes" id="UP000053890"/>
    </source>
</evidence>
<dbReference type="AlphaFoldDB" id="A0A0P9IV24"/>
<sequence length="345" mass="38316">MGISSLPVELLEHVVRNSVEPGDLPWSYTARYSTLRALGLVCRRWRDVAQCVLHESVLSPDDVALELVARTLRDRVDLARRVKRLDVHSSRPHSSPVLPALHSALDLVRNVEELFLGRPGEIDIASLWSLPKLRELSIYAAKLTNSLEPASASTSSPSSDNPHHVAPHLSHLSLCGVHVDAAAVGHLSAATLPRLRVIAHAFSPSRLRLDDFPSSLRTVSNVPLRDHRPGTDETTLYWSRFEVEPDLGLLGLDDLDDRTGRDRVHHLRLTDAYGRDLVRHFIAWVEALPKLATLFVTAAELSPDGDDSQLASLRAFCDGRRVALVVEGPHDYEHDWSSVVPLAWR</sequence>
<gene>
    <name evidence="1" type="ORF">RHOBADRAFT_45988</name>
</gene>
<dbReference type="Proteomes" id="UP000053890">
    <property type="component" value="Unassembled WGS sequence"/>
</dbReference>
<dbReference type="GeneID" id="28975147"/>
<proteinExistence type="predicted"/>
<dbReference type="EMBL" id="KQ474083">
    <property type="protein sequence ID" value="KPV73411.1"/>
    <property type="molecule type" value="Genomic_DNA"/>
</dbReference>
<accession>A0A0P9IV24</accession>
<protein>
    <submittedName>
        <fullName evidence="1">Uncharacterized protein</fullName>
    </submittedName>
</protein>